<dbReference type="InterPro" id="IPR043128">
    <property type="entry name" value="Rev_trsase/Diguanyl_cyclase"/>
</dbReference>
<dbReference type="Pfam" id="PF00990">
    <property type="entry name" value="GGDEF"/>
    <property type="match status" value="1"/>
</dbReference>
<name>A0ABT0ZYZ9_9PSEU</name>
<keyword evidence="1" id="KW-1133">Transmembrane helix</keyword>
<gene>
    <name evidence="3" type="ORF">KDL28_13020</name>
</gene>
<feature type="transmembrane region" description="Helical" evidence="1">
    <location>
        <begin position="142"/>
        <end position="162"/>
    </location>
</feature>
<dbReference type="Proteomes" id="UP001165283">
    <property type="component" value="Unassembled WGS sequence"/>
</dbReference>
<dbReference type="InterPro" id="IPR029787">
    <property type="entry name" value="Nucleotide_cyclase"/>
</dbReference>
<dbReference type="InterPro" id="IPR050469">
    <property type="entry name" value="Diguanylate_Cyclase"/>
</dbReference>
<dbReference type="PANTHER" id="PTHR45138:SF9">
    <property type="entry name" value="DIGUANYLATE CYCLASE DGCM-RELATED"/>
    <property type="match status" value="1"/>
</dbReference>
<feature type="domain" description="GGDEF" evidence="2">
    <location>
        <begin position="290"/>
        <end position="430"/>
    </location>
</feature>
<sequence length="441" mass="45509">MVESSRTPAAMAWALRHPVGPARPGWSLRQLPRSAVALVLAVQLAAVVLVVSAVGTTDWDRAGLAALIGALSLAHTELAIGIERARRRATETSYSDLSSVWTFAAAALLPPALTAAVIGVVYLHLWHRVWRPAGVPAHRHAYATATVVLAAAAAHAVVGGSVPTAADDLAGVAAVGAAVLVYLAVNTLLVAAVIALAGVRPVLRELTGRRDDSTVELAALCLGALAAVALASTPGLVLLVLPPILVLHRAVLVRQLEEAATTDAKTGLLTASAWRARADQAVRRVRRTRGAAAVLILDLDHFKLVNDVHGHLAGDGVLAAVAAELRAGVRQGDVVGRFGGEEFLVLLPDLPAGASGRIELSRVAERLRGLVADLRVPVPGGPAISGLTVSIGGAMLPLDGTDLDQVLRAADASLYAAKRDGRNLVRIAGPPGVPSPRRPLL</sequence>
<evidence type="ECO:0000259" key="2">
    <source>
        <dbReference type="PROSITE" id="PS50887"/>
    </source>
</evidence>
<feature type="transmembrane region" description="Helical" evidence="1">
    <location>
        <begin position="217"/>
        <end position="241"/>
    </location>
</feature>
<dbReference type="NCBIfam" id="TIGR00254">
    <property type="entry name" value="GGDEF"/>
    <property type="match status" value="1"/>
</dbReference>
<keyword evidence="4" id="KW-1185">Reference proteome</keyword>
<reference evidence="3" key="1">
    <citation type="submission" date="2021-04" db="EMBL/GenBank/DDBJ databases">
        <title>Pseudonocardia sp. nov., isolated from sandy soil of mangrove forest.</title>
        <authorList>
            <person name="Zan Z."/>
            <person name="Huang R."/>
            <person name="Liu W."/>
        </authorList>
    </citation>
    <scope>NUCLEOTIDE SEQUENCE</scope>
    <source>
        <strain evidence="3">S2-4</strain>
    </source>
</reference>
<dbReference type="SUPFAM" id="SSF55073">
    <property type="entry name" value="Nucleotide cyclase"/>
    <property type="match status" value="1"/>
</dbReference>
<feature type="transmembrane region" description="Helical" evidence="1">
    <location>
        <begin position="100"/>
        <end position="122"/>
    </location>
</feature>
<dbReference type="PANTHER" id="PTHR45138">
    <property type="entry name" value="REGULATORY COMPONENTS OF SENSORY TRANSDUCTION SYSTEM"/>
    <property type="match status" value="1"/>
</dbReference>
<dbReference type="PROSITE" id="PS50887">
    <property type="entry name" value="GGDEF"/>
    <property type="match status" value="1"/>
</dbReference>
<dbReference type="InterPro" id="IPR000160">
    <property type="entry name" value="GGDEF_dom"/>
</dbReference>
<comment type="caution">
    <text evidence="3">The sequence shown here is derived from an EMBL/GenBank/DDBJ whole genome shotgun (WGS) entry which is preliminary data.</text>
</comment>
<evidence type="ECO:0000256" key="1">
    <source>
        <dbReference type="SAM" id="Phobius"/>
    </source>
</evidence>
<keyword evidence="1" id="KW-0812">Transmembrane</keyword>
<accession>A0ABT0ZYZ9</accession>
<keyword evidence="1" id="KW-0472">Membrane</keyword>
<dbReference type="Gene3D" id="3.30.70.270">
    <property type="match status" value="1"/>
</dbReference>
<evidence type="ECO:0000313" key="3">
    <source>
        <dbReference type="EMBL" id="MCO1655975.1"/>
    </source>
</evidence>
<evidence type="ECO:0000313" key="4">
    <source>
        <dbReference type="Proteomes" id="UP001165283"/>
    </source>
</evidence>
<dbReference type="EMBL" id="JAGSOV010000026">
    <property type="protein sequence ID" value="MCO1655975.1"/>
    <property type="molecule type" value="Genomic_DNA"/>
</dbReference>
<dbReference type="SMART" id="SM00267">
    <property type="entry name" value="GGDEF"/>
    <property type="match status" value="1"/>
</dbReference>
<proteinExistence type="predicted"/>
<organism evidence="3 4">
    <name type="scientific">Pseudonocardia humida</name>
    <dbReference type="NCBI Taxonomy" id="2800819"/>
    <lineage>
        <taxon>Bacteria</taxon>
        <taxon>Bacillati</taxon>
        <taxon>Actinomycetota</taxon>
        <taxon>Actinomycetes</taxon>
        <taxon>Pseudonocardiales</taxon>
        <taxon>Pseudonocardiaceae</taxon>
        <taxon>Pseudonocardia</taxon>
    </lineage>
</organism>
<dbReference type="CDD" id="cd01949">
    <property type="entry name" value="GGDEF"/>
    <property type="match status" value="1"/>
</dbReference>
<protein>
    <submittedName>
        <fullName evidence="3">GGDEF domain-containing protein</fullName>
    </submittedName>
</protein>
<feature type="transmembrane region" description="Helical" evidence="1">
    <location>
        <begin position="169"/>
        <end position="197"/>
    </location>
</feature>
<dbReference type="RefSeq" id="WP_252438277.1">
    <property type="nucleotide sequence ID" value="NZ_JAGSOV010000026.1"/>
</dbReference>
<feature type="transmembrane region" description="Helical" evidence="1">
    <location>
        <begin position="35"/>
        <end position="56"/>
    </location>
</feature>